<feature type="compositionally biased region" description="Basic and acidic residues" evidence="1">
    <location>
        <begin position="1"/>
        <end position="22"/>
    </location>
</feature>
<feature type="non-terminal residue" evidence="2">
    <location>
        <position position="105"/>
    </location>
</feature>
<dbReference type="EMBL" id="CAJOBA010021653">
    <property type="protein sequence ID" value="CAF3913407.1"/>
    <property type="molecule type" value="Genomic_DNA"/>
</dbReference>
<proteinExistence type="predicted"/>
<sequence length="105" mass="12041">VKQDAEEHGEETRGYTFDERQGQKAKKLNQQHDQEDKINSLADPDLMVPSKDFERNEEKIEQIVYEDTPNTMAAEVLLKRKPLELPLKLILLTIKTVNGGIQHAT</sequence>
<reference evidence="2" key="1">
    <citation type="submission" date="2021-02" db="EMBL/GenBank/DDBJ databases">
        <authorList>
            <person name="Nowell W R."/>
        </authorList>
    </citation>
    <scope>NUCLEOTIDE SEQUENCE</scope>
</reference>
<protein>
    <submittedName>
        <fullName evidence="2">Uncharacterized protein</fullName>
    </submittedName>
</protein>
<evidence type="ECO:0000313" key="2">
    <source>
        <dbReference type="EMBL" id="CAF3913407.1"/>
    </source>
</evidence>
<feature type="non-terminal residue" evidence="2">
    <location>
        <position position="1"/>
    </location>
</feature>
<gene>
    <name evidence="2" type="ORF">TMI583_LOCUS21072</name>
</gene>
<organism evidence="2 3">
    <name type="scientific">Didymodactylos carnosus</name>
    <dbReference type="NCBI Taxonomy" id="1234261"/>
    <lineage>
        <taxon>Eukaryota</taxon>
        <taxon>Metazoa</taxon>
        <taxon>Spiralia</taxon>
        <taxon>Gnathifera</taxon>
        <taxon>Rotifera</taxon>
        <taxon>Eurotatoria</taxon>
        <taxon>Bdelloidea</taxon>
        <taxon>Philodinida</taxon>
        <taxon>Philodinidae</taxon>
        <taxon>Didymodactylos</taxon>
    </lineage>
</organism>
<feature type="region of interest" description="Disordered" evidence="1">
    <location>
        <begin position="1"/>
        <end position="48"/>
    </location>
</feature>
<accession>A0A8S2LML3</accession>
<name>A0A8S2LML3_9BILA</name>
<comment type="caution">
    <text evidence="2">The sequence shown here is derived from an EMBL/GenBank/DDBJ whole genome shotgun (WGS) entry which is preliminary data.</text>
</comment>
<evidence type="ECO:0000313" key="3">
    <source>
        <dbReference type="Proteomes" id="UP000682733"/>
    </source>
</evidence>
<dbReference type="Proteomes" id="UP000682733">
    <property type="component" value="Unassembled WGS sequence"/>
</dbReference>
<evidence type="ECO:0000256" key="1">
    <source>
        <dbReference type="SAM" id="MobiDB-lite"/>
    </source>
</evidence>
<dbReference type="AlphaFoldDB" id="A0A8S2LML3"/>